<sequence>MSARKKTKRKLTAETVRQKLKLKHLEARRRLSQIHPHVEKFFKSKGIDPGKVRQHSARILGAGAIAGTLLLNPPTNIKSLLPPHELFEKFKAQKKISERGQNEGLIVQILKSLLPERPRPLTYQEEKFLEQVFQNIIGVKSKASLEGEHLNTTYGYIGAEQHLRRFPGDSLYEHGKEILEEGMAPGLGAWGYFAFLKEDLTRDLIDIEKWYAVVQTLYLPDWNIRTRYLRDWYKYRKVLIVDTLNGKVVVAAVADSGPAAWTGKHFGGSPEVMDYLGGPTYKKGLVVLFFVDDPENKISLGPIEYNENIVPKLNN</sequence>
<accession>A0A1F8B9Q9</accession>
<comment type="caution">
    <text evidence="1">The sequence shown here is derived from an EMBL/GenBank/DDBJ whole genome shotgun (WGS) entry which is preliminary data.</text>
</comment>
<dbReference type="STRING" id="1802517.A2892_01955"/>
<organism evidence="1 2">
    <name type="scientific">Candidatus Woesebacteria bacterium RIFCSPLOWO2_01_FULL_39_10b</name>
    <dbReference type="NCBI Taxonomy" id="1802517"/>
    <lineage>
        <taxon>Bacteria</taxon>
        <taxon>Candidatus Woeseibacteriota</taxon>
    </lineage>
</organism>
<dbReference type="Proteomes" id="UP000176404">
    <property type="component" value="Unassembled WGS sequence"/>
</dbReference>
<dbReference type="AlphaFoldDB" id="A0A1F8B9Q9"/>
<name>A0A1F8B9Q9_9BACT</name>
<dbReference type="EMBL" id="MGHD01000003">
    <property type="protein sequence ID" value="OGM60786.1"/>
    <property type="molecule type" value="Genomic_DNA"/>
</dbReference>
<proteinExistence type="predicted"/>
<reference evidence="1 2" key="1">
    <citation type="journal article" date="2016" name="Nat. Commun.">
        <title>Thousands of microbial genomes shed light on interconnected biogeochemical processes in an aquifer system.</title>
        <authorList>
            <person name="Anantharaman K."/>
            <person name="Brown C.T."/>
            <person name="Hug L.A."/>
            <person name="Sharon I."/>
            <person name="Castelle C.J."/>
            <person name="Probst A.J."/>
            <person name="Thomas B.C."/>
            <person name="Singh A."/>
            <person name="Wilkins M.J."/>
            <person name="Karaoz U."/>
            <person name="Brodie E.L."/>
            <person name="Williams K.H."/>
            <person name="Hubbard S.S."/>
            <person name="Banfield J.F."/>
        </authorList>
    </citation>
    <scope>NUCLEOTIDE SEQUENCE [LARGE SCALE GENOMIC DNA]</scope>
</reference>
<evidence type="ECO:0000313" key="2">
    <source>
        <dbReference type="Proteomes" id="UP000176404"/>
    </source>
</evidence>
<protein>
    <submittedName>
        <fullName evidence="1">Uncharacterized protein</fullName>
    </submittedName>
</protein>
<gene>
    <name evidence="1" type="ORF">A2892_01955</name>
</gene>
<evidence type="ECO:0000313" key="1">
    <source>
        <dbReference type="EMBL" id="OGM60786.1"/>
    </source>
</evidence>